<feature type="transmembrane region" description="Helical" evidence="1">
    <location>
        <begin position="205"/>
        <end position="225"/>
    </location>
</feature>
<feature type="transmembrane region" description="Helical" evidence="1">
    <location>
        <begin position="147"/>
        <end position="168"/>
    </location>
</feature>
<feature type="transmembrane region" description="Helical" evidence="1">
    <location>
        <begin position="180"/>
        <end position="199"/>
    </location>
</feature>
<gene>
    <name evidence="4" type="primary">LOC132800788</name>
</gene>
<dbReference type="InterPro" id="IPR026961">
    <property type="entry name" value="PGG_dom"/>
</dbReference>
<protein>
    <submittedName>
        <fullName evidence="4">Uncharacterized protein LOC132800788</fullName>
    </submittedName>
</protein>
<sequence length="240" mass="26909">MIFDQVVRILLEDSKIDVNAKDSRGSTALDISFENISNPLYIKVRERLLAAGALRATSLPKVSSSMDHLRSKVALTEQIAIILIRLKNDTKTESVRNLVLVVCGTVATFTFQAALSPPGGVWQDGNNNNKINNHRPGTVIMRTPNFFALYVCNSVTFYITIMIMALLLPNGNIGKLLRGLLFLFLLCYTLSLGVIWPYFTGEPIFIPTLVMLLFYVLGIFGFLVLHNWEVQFMKKIVHSQ</sequence>
<dbReference type="PANTHER" id="PTHR24128">
    <property type="entry name" value="HOMEOBOX PROTEIN WARIAI"/>
    <property type="match status" value="1"/>
</dbReference>
<keyword evidence="1" id="KW-0472">Membrane</keyword>
<organism evidence="3 4">
    <name type="scientific">Ziziphus jujuba</name>
    <name type="common">Chinese jujube</name>
    <name type="synonym">Ziziphus sativa</name>
    <dbReference type="NCBI Taxonomy" id="326968"/>
    <lineage>
        <taxon>Eukaryota</taxon>
        <taxon>Viridiplantae</taxon>
        <taxon>Streptophyta</taxon>
        <taxon>Embryophyta</taxon>
        <taxon>Tracheophyta</taxon>
        <taxon>Spermatophyta</taxon>
        <taxon>Magnoliopsida</taxon>
        <taxon>eudicotyledons</taxon>
        <taxon>Gunneridae</taxon>
        <taxon>Pentapetalae</taxon>
        <taxon>rosids</taxon>
        <taxon>fabids</taxon>
        <taxon>Rosales</taxon>
        <taxon>Rhamnaceae</taxon>
        <taxon>Paliureae</taxon>
        <taxon>Ziziphus</taxon>
    </lineage>
</organism>
<feature type="domain" description="PGG" evidence="2">
    <location>
        <begin position="91"/>
        <end position="200"/>
    </location>
</feature>
<dbReference type="InterPro" id="IPR036770">
    <property type="entry name" value="Ankyrin_rpt-contain_sf"/>
</dbReference>
<accession>A0ABM4A2U9</accession>
<dbReference type="Pfam" id="PF13962">
    <property type="entry name" value="PGG"/>
    <property type="match status" value="1"/>
</dbReference>
<dbReference type="PANTHER" id="PTHR24128:SF24">
    <property type="entry name" value="ANKYRIN REPEAT PROTEIN"/>
    <property type="match status" value="1"/>
</dbReference>
<proteinExistence type="predicted"/>
<keyword evidence="3" id="KW-1185">Reference proteome</keyword>
<evidence type="ECO:0000259" key="2">
    <source>
        <dbReference type="Pfam" id="PF13962"/>
    </source>
</evidence>
<keyword evidence="1" id="KW-0812">Transmembrane</keyword>
<dbReference type="GeneID" id="132800788"/>
<evidence type="ECO:0000313" key="4">
    <source>
        <dbReference type="RefSeq" id="XP_060671058.1"/>
    </source>
</evidence>
<dbReference type="Proteomes" id="UP001652623">
    <property type="component" value="Chromosome 2"/>
</dbReference>
<reference evidence="4" key="1">
    <citation type="submission" date="2025-08" db="UniProtKB">
        <authorList>
            <consortium name="RefSeq"/>
        </authorList>
    </citation>
    <scope>IDENTIFICATION</scope>
    <source>
        <tissue evidence="4">Seedling</tissue>
    </source>
</reference>
<name>A0ABM4A2U9_ZIZJJ</name>
<dbReference type="Gene3D" id="1.25.40.20">
    <property type="entry name" value="Ankyrin repeat-containing domain"/>
    <property type="match status" value="1"/>
</dbReference>
<evidence type="ECO:0000313" key="3">
    <source>
        <dbReference type="Proteomes" id="UP001652623"/>
    </source>
</evidence>
<evidence type="ECO:0000256" key="1">
    <source>
        <dbReference type="SAM" id="Phobius"/>
    </source>
</evidence>
<feature type="transmembrane region" description="Helical" evidence="1">
    <location>
        <begin position="95"/>
        <end position="115"/>
    </location>
</feature>
<keyword evidence="1" id="KW-1133">Transmembrane helix</keyword>
<dbReference type="RefSeq" id="XP_060671058.1">
    <property type="nucleotide sequence ID" value="XM_060815075.1"/>
</dbReference>